<dbReference type="EMBL" id="CATKSH010000004">
    <property type="protein sequence ID" value="CAI9120071.1"/>
    <property type="molecule type" value="Genomic_DNA"/>
</dbReference>
<proteinExistence type="predicted"/>
<dbReference type="AlphaFoldDB" id="A0AA35UMD9"/>
<name>A0AA35UMD9_9PROT</name>
<evidence type="ECO:0000313" key="2">
    <source>
        <dbReference type="EMBL" id="CAI9120071.1"/>
    </source>
</evidence>
<dbReference type="RefSeq" id="WP_289841869.1">
    <property type="nucleotide sequence ID" value="NZ_CATKSH010000004.1"/>
</dbReference>
<comment type="caution">
    <text evidence="2">The sequence shown here is derived from an EMBL/GenBank/DDBJ whole genome shotgun (WGS) entry which is preliminary data.</text>
</comment>
<keyword evidence="1" id="KW-1133">Transmembrane helix</keyword>
<evidence type="ECO:0000256" key="1">
    <source>
        <dbReference type="SAM" id="Phobius"/>
    </source>
</evidence>
<dbReference type="NCBIfam" id="TIGR02532">
    <property type="entry name" value="IV_pilin_GFxxxE"/>
    <property type="match status" value="1"/>
</dbReference>
<keyword evidence="1" id="KW-0812">Transmembrane</keyword>
<dbReference type="InterPro" id="IPR012902">
    <property type="entry name" value="N_methyl_site"/>
</dbReference>
<dbReference type="Pfam" id="PF07963">
    <property type="entry name" value="N_methyl"/>
    <property type="match status" value="1"/>
</dbReference>
<protein>
    <submittedName>
        <fullName evidence="2">Prepilin-type N-terminal cleavage/methylation domain-containing protein</fullName>
    </submittedName>
</protein>
<feature type="transmembrane region" description="Helical" evidence="1">
    <location>
        <begin position="20"/>
        <end position="44"/>
    </location>
</feature>
<dbReference type="Proteomes" id="UP001176960">
    <property type="component" value="Unassembled WGS sequence"/>
</dbReference>
<reference evidence="2" key="1">
    <citation type="submission" date="2023-03" db="EMBL/GenBank/DDBJ databases">
        <authorList>
            <person name="Cleenwerck I."/>
        </authorList>
    </citation>
    <scope>NUCLEOTIDE SEQUENCE</scope>
    <source>
        <strain evidence="2">LMG 32879</strain>
    </source>
</reference>
<keyword evidence="3" id="KW-1185">Reference proteome</keyword>
<accession>A0AA35UMD9</accession>
<gene>
    <name evidence="2" type="ORF">LMG32879_000900</name>
</gene>
<organism evidence="2 3">
    <name type="scientific">Brytella acorum</name>
    <dbReference type="NCBI Taxonomy" id="2959299"/>
    <lineage>
        <taxon>Bacteria</taxon>
        <taxon>Pseudomonadati</taxon>
        <taxon>Pseudomonadota</taxon>
        <taxon>Alphaproteobacteria</taxon>
        <taxon>Acetobacterales</taxon>
        <taxon>Acetobacteraceae</taxon>
        <taxon>Brytella</taxon>
    </lineage>
</organism>
<keyword evidence="1" id="KW-0472">Membrane</keyword>
<sequence>MNTSVDPSRDEQGFTLLETLVALVIAGVALIVMFEVSGEGLFAVHDAAMHERALSVARSRLALARARPAFQPGERGGEEAGGFHWHETDVPIEQSDTPDAVAGTLFRITVHVTWHDGRGKLVLSTLRAAPLREDGRS</sequence>
<evidence type="ECO:0000313" key="3">
    <source>
        <dbReference type="Proteomes" id="UP001176960"/>
    </source>
</evidence>
<dbReference type="PROSITE" id="PS00409">
    <property type="entry name" value="PROKAR_NTER_METHYL"/>
    <property type="match status" value="1"/>
</dbReference>